<feature type="compositionally biased region" description="Basic residues" evidence="1">
    <location>
        <begin position="7"/>
        <end position="23"/>
    </location>
</feature>
<feature type="region of interest" description="Disordered" evidence="1">
    <location>
        <begin position="1"/>
        <end position="23"/>
    </location>
</feature>
<evidence type="ECO:0000313" key="3">
    <source>
        <dbReference type="Proteomes" id="UP000000763"/>
    </source>
</evidence>
<gene>
    <name evidence="2" type="primary">OJ1008_E09.121</name>
</gene>
<proteinExistence type="predicted"/>
<dbReference type="AlphaFoldDB" id="Q84ZT4"/>
<reference evidence="3" key="1">
    <citation type="journal article" date="2005" name="Nature">
        <title>The map-based sequence of the rice genome.</title>
        <authorList>
            <consortium name="International rice genome sequencing project (IRGSP)"/>
            <person name="Matsumoto T."/>
            <person name="Wu J."/>
            <person name="Kanamori H."/>
            <person name="Katayose Y."/>
            <person name="Fujisawa M."/>
            <person name="Namiki N."/>
            <person name="Mizuno H."/>
            <person name="Yamamoto K."/>
            <person name="Antonio B.A."/>
            <person name="Baba T."/>
            <person name="Sakata K."/>
            <person name="Nagamura Y."/>
            <person name="Aoki H."/>
            <person name="Arikawa K."/>
            <person name="Arita K."/>
            <person name="Bito T."/>
            <person name="Chiden Y."/>
            <person name="Fujitsuka N."/>
            <person name="Fukunaka R."/>
            <person name="Hamada M."/>
            <person name="Harada C."/>
            <person name="Hayashi A."/>
            <person name="Hijishita S."/>
            <person name="Honda M."/>
            <person name="Hosokawa S."/>
            <person name="Ichikawa Y."/>
            <person name="Idonuma A."/>
            <person name="Iijima M."/>
            <person name="Ikeda M."/>
            <person name="Ikeno M."/>
            <person name="Ito K."/>
            <person name="Ito S."/>
            <person name="Ito T."/>
            <person name="Ito Y."/>
            <person name="Ito Y."/>
            <person name="Iwabuchi A."/>
            <person name="Kamiya K."/>
            <person name="Karasawa W."/>
            <person name="Kurita K."/>
            <person name="Katagiri S."/>
            <person name="Kikuta A."/>
            <person name="Kobayashi H."/>
            <person name="Kobayashi N."/>
            <person name="Machita K."/>
            <person name="Maehara T."/>
            <person name="Masukawa M."/>
            <person name="Mizubayashi T."/>
            <person name="Mukai Y."/>
            <person name="Nagasaki H."/>
            <person name="Nagata Y."/>
            <person name="Naito S."/>
            <person name="Nakashima M."/>
            <person name="Nakama Y."/>
            <person name="Nakamichi Y."/>
            <person name="Nakamura M."/>
            <person name="Meguro A."/>
            <person name="Negishi M."/>
            <person name="Ohta I."/>
            <person name="Ohta T."/>
            <person name="Okamoto M."/>
            <person name="Ono N."/>
            <person name="Saji S."/>
            <person name="Sakaguchi M."/>
            <person name="Sakai K."/>
            <person name="Shibata M."/>
            <person name="Shimokawa T."/>
            <person name="Song J."/>
            <person name="Takazaki Y."/>
            <person name="Terasawa K."/>
            <person name="Tsugane M."/>
            <person name="Tsuji K."/>
            <person name="Ueda S."/>
            <person name="Waki K."/>
            <person name="Yamagata H."/>
            <person name="Yamamoto M."/>
            <person name="Yamamoto S."/>
            <person name="Yamane H."/>
            <person name="Yoshiki S."/>
            <person name="Yoshihara R."/>
            <person name="Yukawa K."/>
            <person name="Zhong H."/>
            <person name="Yano M."/>
            <person name="Yuan Q."/>
            <person name="Ouyang S."/>
            <person name="Liu J."/>
            <person name="Jones K.M."/>
            <person name="Gansberger K."/>
            <person name="Moffat K."/>
            <person name="Hill J."/>
            <person name="Bera J."/>
            <person name="Fadrosh D."/>
            <person name="Jin S."/>
            <person name="Johri S."/>
            <person name="Kim M."/>
            <person name="Overton L."/>
            <person name="Reardon M."/>
            <person name="Tsitrin T."/>
            <person name="Vuong H."/>
            <person name="Weaver B."/>
            <person name="Ciecko A."/>
            <person name="Tallon L."/>
            <person name="Jackson J."/>
            <person name="Pai G."/>
            <person name="Aken S.V."/>
            <person name="Utterback T."/>
            <person name="Reidmuller S."/>
            <person name="Feldblyum T."/>
            <person name="Hsiao J."/>
            <person name="Zismann V."/>
            <person name="Iobst S."/>
            <person name="de Vazeille A.R."/>
            <person name="Buell C.R."/>
            <person name="Ying K."/>
            <person name="Li Y."/>
            <person name="Lu T."/>
            <person name="Huang Y."/>
            <person name="Zhao Q."/>
            <person name="Feng Q."/>
            <person name="Zhang L."/>
            <person name="Zhu J."/>
            <person name="Weng Q."/>
            <person name="Mu J."/>
            <person name="Lu Y."/>
            <person name="Fan D."/>
            <person name="Liu Y."/>
            <person name="Guan J."/>
            <person name="Zhang Y."/>
            <person name="Yu S."/>
            <person name="Liu X."/>
            <person name="Zhang Y."/>
            <person name="Hong G."/>
            <person name="Han B."/>
            <person name="Choisne N."/>
            <person name="Demange N."/>
            <person name="Orjeda G."/>
            <person name="Samain S."/>
            <person name="Cattolico L."/>
            <person name="Pelletier E."/>
            <person name="Couloux A."/>
            <person name="Segurens B."/>
            <person name="Wincker P."/>
            <person name="D'Hont A."/>
            <person name="Scarpelli C."/>
            <person name="Weissenbach J."/>
            <person name="Salanoubat M."/>
            <person name="Quetier F."/>
            <person name="Yu Y."/>
            <person name="Kim H.R."/>
            <person name="Rambo T."/>
            <person name="Currie J."/>
            <person name="Collura K."/>
            <person name="Luo M."/>
            <person name="Yang T."/>
            <person name="Ammiraju J.S.S."/>
            <person name="Engler F."/>
            <person name="Soderlund C."/>
            <person name="Wing R.A."/>
            <person name="Palmer L.E."/>
            <person name="de la Bastide M."/>
            <person name="Spiegel L."/>
            <person name="Nascimento L."/>
            <person name="Zutavern T."/>
            <person name="O'Shaughnessy A."/>
            <person name="Dike S."/>
            <person name="Dedhia N."/>
            <person name="Preston R."/>
            <person name="Balija V."/>
            <person name="McCombie W.R."/>
            <person name="Chow T."/>
            <person name="Chen H."/>
            <person name="Chung M."/>
            <person name="Chen C."/>
            <person name="Shaw J."/>
            <person name="Wu H."/>
            <person name="Hsiao K."/>
            <person name="Chao Y."/>
            <person name="Chu M."/>
            <person name="Cheng C."/>
            <person name="Hour A."/>
            <person name="Lee P."/>
            <person name="Lin S."/>
            <person name="Lin Y."/>
            <person name="Liou J."/>
            <person name="Liu S."/>
            <person name="Hsing Y."/>
            <person name="Raghuvanshi S."/>
            <person name="Mohanty A."/>
            <person name="Bharti A.K."/>
            <person name="Gaur A."/>
            <person name="Gupta V."/>
            <person name="Kumar D."/>
            <person name="Ravi V."/>
            <person name="Vij S."/>
            <person name="Kapur A."/>
            <person name="Khurana P."/>
            <person name="Khurana P."/>
            <person name="Khurana J.P."/>
            <person name="Tyagi A.K."/>
            <person name="Gaikwad K."/>
            <person name="Singh A."/>
            <person name="Dalal V."/>
            <person name="Srivastava S."/>
            <person name="Dixit A."/>
            <person name="Pal A.K."/>
            <person name="Ghazi I.A."/>
            <person name="Yadav M."/>
            <person name="Pandit A."/>
            <person name="Bhargava A."/>
            <person name="Sureshbabu K."/>
            <person name="Batra K."/>
            <person name="Sharma T.R."/>
            <person name="Mohapatra T."/>
            <person name="Singh N.K."/>
            <person name="Messing J."/>
            <person name="Nelson A.B."/>
            <person name="Fuks G."/>
            <person name="Kavchok S."/>
            <person name="Keizer G."/>
            <person name="Linton E."/>
            <person name="Llaca V."/>
            <person name="Song R."/>
            <person name="Tanyolac B."/>
            <person name="Young S."/>
            <person name="Ho-Il K."/>
            <person name="Hahn J.H."/>
            <person name="Sangsakoo G."/>
            <person name="Vanavichit A."/>
            <person name="de Mattos Luiz.A.T."/>
            <person name="Zimmer P.D."/>
            <person name="Malone G."/>
            <person name="Dellagostin O."/>
            <person name="de Oliveira A.C."/>
            <person name="Bevan M."/>
            <person name="Bancroft I."/>
            <person name="Minx P."/>
            <person name="Cordum H."/>
            <person name="Wilson R."/>
            <person name="Cheng Z."/>
            <person name="Jin W."/>
            <person name="Jiang J."/>
            <person name="Leong S.A."/>
            <person name="Iwama H."/>
            <person name="Gojobori T."/>
            <person name="Itoh T."/>
            <person name="Niimura Y."/>
            <person name="Fujii Y."/>
            <person name="Habara T."/>
            <person name="Sakai H."/>
            <person name="Sato Y."/>
            <person name="Wilson G."/>
            <person name="Kumar K."/>
            <person name="McCouch S."/>
            <person name="Juretic N."/>
            <person name="Hoen D."/>
            <person name="Wright S."/>
            <person name="Bruskiewich R."/>
            <person name="Bureau T."/>
            <person name="Miyao A."/>
            <person name="Hirochika H."/>
            <person name="Nishikawa T."/>
            <person name="Kadowaki K."/>
            <person name="Sugiura M."/>
            <person name="Burr B."/>
            <person name="Sasaki T."/>
        </authorList>
    </citation>
    <scope>NUCLEOTIDE SEQUENCE [LARGE SCALE GENOMIC DNA]</scope>
    <source>
        <strain evidence="3">cv. Nipponbare</strain>
    </source>
</reference>
<accession>Q84ZT4</accession>
<name>Q84ZT4_ORYSJ</name>
<protein>
    <submittedName>
        <fullName evidence="2">Uncharacterized protein</fullName>
    </submittedName>
</protein>
<dbReference type="Proteomes" id="UP000000763">
    <property type="component" value="Chromosome 7"/>
</dbReference>
<evidence type="ECO:0000256" key="1">
    <source>
        <dbReference type="SAM" id="MobiDB-lite"/>
    </source>
</evidence>
<reference evidence="3" key="2">
    <citation type="journal article" date="2008" name="Nucleic Acids Res.">
        <title>The rice annotation project database (RAP-DB): 2008 update.</title>
        <authorList>
            <consortium name="The rice annotation project (RAP)"/>
        </authorList>
    </citation>
    <scope>GENOME REANNOTATION</scope>
    <source>
        <strain evidence="3">cv. Nipponbare</strain>
    </source>
</reference>
<organism evidence="2 3">
    <name type="scientific">Oryza sativa subsp. japonica</name>
    <name type="common">Rice</name>
    <dbReference type="NCBI Taxonomy" id="39947"/>
    <lineage>
        <taxon>Eukaryota</taxon>
        <taxon>Viridiplantae</taxon>
        <taxon>Streptophyta</taxon>
        <taxon>Embryophyta</taxon>
        <taxon>Tracheophyta</taxon>
        <taxon>Spermatophyta</taxon>
        <taxon>Magnoliopsida</taxon>
        <taxon>Liliopsida</taxon>
        <taxon>Poales</taxon>
        <taxon>Poaceae</taxon>
        <taxon>BOP clade</taxon>
        <taxon>Oryzoideae</taxon>
        <taxon>Oryzeae</taxon>
        <taxon>Oryzinae</taxon>
        <taxon>Oryza</taxon>
        <taxon>Oryza sativa</taxon>
    </lineage>
</organism>
<dbReference type="EMBL" id="AP003736">
    <property type="protein sequence ID" value="BAC57645.1"/>
    <property type="molecule type" value="Genomic_DNA"/>
</dbReference>
<sequence length="278" mass="30744">MAGTKAWVKRRKKFTRGPSSHRRVTKSFLNPKTIYNAGRKGRGGGTAPAVVGDLNGGRRWSQLRRHWELEAANSLVAAGRVLGERERVEEARQRKRVARRLHAGLQCRHWLRPGQRRALRRCHWAALLSLPDLRPLYSGSTKLSSTPPLPDLLRERCSRVTARAPPLLAPDSIDPIAARGMGWAPCPWATSTDHCQPHLSPPLPVLRLPRRQLGGWAPPQATHGAATTLADSVRWDAGLDILLRVLLLLSQPLASVFFTAKTPYPVGLHAWTDAPPPA</sequence>
<evidence type="ECO:0000313" key="2">
    <source>
        <dbReference type="EMBL" id="BAC57645.1"/>
    </source>
</evidence>